<evidence type="ECO:0000313" key="4">
    <source>
        <dbReference type="Proteomes" id="UP001153076"/>
    </source>
</evidence>
<evidence type="ECO:0008006" key="5">
    <source>
        <dbReference type="Google" id="ProtNLM"/>
    </source>
</evidence>
<proteinExistence type="predicted"/>
<dbReference type="InterPro" id="IPR025558">
    <property type="entry name" value="DUF4283"/>
</dbReference>
<keyword evidence="4" id="KW-1185">Reference proteome</keyword>
<evidence type="ECO:0000259" key="1">
    <source>
        <dbReference type="Pfam" id="PF14111"/>
    </source>
</evidence>
<dbReference type="InterPro" id="IPR040256">
    <property type="entry name" value="At4g02000-like"/>
</dbReference>
<evidence type="ECO:0000313" key="3">
    <source>
        <dbReference type="EMBL" id="KAJ8420788.1"/>
    </source>
</evidence>
<dbReference type="Proteomes" id="UP001153076">
    <property type="component" value="Unassembled WGS sequence"/>
</dbReference>
<sequence>MGKLFTKTFYNVGAMKSLLRNTWKPTKGIITREVDKNLFSYQFFSESNMKLAFNGGPWPFNGCTLLLKEINRMEQLSKINFGLLVGVDRSIKFQVDVDVSKPLKRGIWVKFEGKWIWITLRYVIFADFCYTCGRLGHTYKGYELFDEDVPETELQYGLN</sequence>
<dbReference type="PANTHER" id="PTHR31286:SF167">
    <property type="entry name" value="OS09G0268800 PROTEIN"/>
    <property type="match status" value="1"/>
</dbReference>
<dbReference type="OrthoDB" id="852325at2759"/>
<gene>
    <name evidence="3" type="ORF">Cgig2_011606</name>
</gene>
<dbReference type="AlphaFoldDB" id="A0A9Q1GLH4"/>
<dbReference type="Pfam" id="PF14392">
    <property type="entry name" value="zf-CCHC_4"/>
    <property type="match status" value="1"/>
</dbReference>
<comment type="caution">
    <text evidence="3">The sequence shown here is derived from an EMBL/GenBank/DDBJ whole genome shotgun (WGS) entry which is preliminary data.</text>
</comment>
<dbReference type="EMBL" id="JAKOGI010003146">
    <property type="protein sequence ID" value="KAJ8420788.1"/>
    <property type="molecule type" value="Genomic_DNA"/>
</dbReference>
<dbReference type="Pfam" id="PF14111">
    <property type="entry name" value="DUF4283"/>
    <property type="match status" value="1"/>
</dbReference>
<feature type="domain" description="DUF4283" evidence="1">
    <location>
        <begin position="5"/>
        <end position="71"/>
    </location>
</feature>
<dbReference type="PANTHER" id="PTHR31286">
    <property type="entry name" value="GLYCINE-RICH CELL WALL STRUCTURAL PROTEIN 1.8-LIKE"/>
    <property type="match status" value="1"/>
</dbReference>
<reference evidence="3" key="1">
    <citation type="submission" date="2022-04" db="EMBL/GenBank/DDBJ databases">
        <title>Carnegiea gigantea Genome sequencing and assembly v2.</title>
        <authorList>
            <person name="Copetti D."/>
            <person name="Sanderson M.J."/>
            <person name="Burquez A."/>
            <person name="Wojciechowski M.F."/>
        </authorList>
    </citation>
    <scope>NUCLEOTIDE SEQUENCE</scope>
    <source>
        <strain evidence="3">SGP5-SGP5p</strain>
        <tissue evidence="3">Aerial part</tissue>
    </source>
</reference>
<name>A0A9Q1GLH4_9CARY</name>
<evidence type="ECO:0000259" key="2">
    <source>
        <dbReference type="Pfam" id="PF14392"/>
    </source>
</evidence>
<feature type="domain" description="Zinc knuckle CX2CX4HX4C" evidence="2">
    <location>
        <begin position="97"/>
        <end position="140"/>
    </location>
</feature>
<dbReference type="InterPro" id="IPR025836">
    <property type="entry name" value="Zn_knuckle_CX2CX4HX4C"/>
</dbReference>
<accession>A0A9Q1GLH4</accession>
<organism evidence="3 4">
    <name type="scientific">Carnegiea gigantea</name>
    <dbReference type="NCBI Taxonomy" id="171969"/>
    <lineage>
        <taxon>Eukaryota</taxon>
        <taxon>Viridiplantae</taxon>
        <taxon>Streptophyta</taxon>
        <taxon>Embryophyta</taxon>
        <taxon>Tracheophyta</taxon>
        <taxon>Spermatophyta</taxon>
        <taxon>Magnoliopsida</taxon>
        <taxon>eudicotyledons</taxon>
        <taxon>Gunneridae</taxon>
        <taxon>Pentapetalae</taxon>
        <taxon>Caryophyllales</taxon>
        <taxon>Cactineae</taxon>
        <taxon>Cactaceae</taxon>
        <taxon>Cactoideae</taxon>
        <taxon>Echinocereeae</taxon>
        <taxon>Carnegiea</taxon>
    </lineage>
</organism>
<protein>
    <recommendedName>
        <fullName evidence="5">DUF4283 domain-containing protein</fullName>
    </recommendedName>
</protein>